<dbReference type="EMBL" id="BQOL01000002">
    <property type="protein sequence ID" value="GKI19870.1"/>
    <property type="molecule type" value="Genomic_DNA"/>
</dbReference>
<keyword evidence="1" id="KW-1133">Transmembrane helix</keyword>
<gene>
    <name evidence="2" type="ORF">CE91St16_27780</name>
</gene>
<dbReference type="AlphaFoldDB" id="A0AA37P0P8"/>
<evidence type="ECO:0000313" key="3">
    <source>
        <dbReference type="Proteomes" id="UP001055105"/>
    </source>
</evidence>
<organism evidence="2 3">
    <name type="scientific">Alistipes finegoldii</name>
    <dbReference type="NCBI Taxonomy" id="214856"/>
    <lineage>
        <taxon>Bacteria</taxon>
        <taxon>Pseudomonadati</taxon>
        <taxon>Bacteroidota</taxon>
        <taxon>Bacteroidia</taxon>
        <taxon>Bacteroidales</taxon>
        <taxon>Rikenellaceae</taxon>
        <taxon>Alistipes</taxon>
    </lineage>
</organism>
<reference evidence="2" key="1">
    <citation type="submission" date="2022-01" db="EMBL/GenBank/DDBJ databases">
        <title>Novel bile acid biosynthetic pathways are enriched in the microbiome of centenarians.</title>
        <authorList>
            <person name="Sato Y."/>
            <person name="Atarashi K."/>
            <person name="Plichta R.D."/>
            <person name="Arai Y."/>
            <person name="Sasajima S."/>
            <person name="Kearney M.S."/>
            <person name="Suda W."/>
            <person name="Takeshita K."/>
            <person name="Sasaki T."/>
            <person name="Okamoto S."/>
            <person name="Skelly N.A."/>
            <person name="Okamura Y."/>
            <person name="Vlamakis H."/>
            <person name="Li Y."/>
            <person name="Tanoue T."/>
            <person name="Takei H."/>
            <person name="Nittono H."/>
            <person name="Narushima S."/>
            <person name="Irie J."/>
            <person name="Itoh H."/>
            <person name="Moriya K."/>
            <person name="Sugiura Y."/>
            <person name="Suematsu M."/>
            <person name="Moritoki N."/>
            <person name="Shibata S."/>
            <person name="Littman R.D."/>
            <person name="Fischbach A.M."/>
            <person name="Uwamino Y."/>
            <person name="Inoue T."/>
            <person name="Honda A."/>
            <person name="Hattori M."/>
            <person name="Murai T."/>
            <person name="Xavier J.R."/>
            <person name="Hirose N."/>
            <person name="Honda K."/>
        </authorList>
    </citation>
    <scope>NUCLEOTIDE SEQUENCE</scope>
    <source>
        <strain evidence="2">CE91-St16</strain>
    </source>
</reference>
<keyword evidence="1" id="KW-0472">Membrane</keyword>
<accession>A0AA37P0P8</accession>
<evidence type="ECO:0000256" key="1">
    <source>
        <dbReference type="SAM" id="Phobius"/>
    </source>
</evidence>
<keyword evidence="1" id="KW-0812">Transmembrane</keyword>
<feature type="transmembrane region" description="Helical" evidence="1">
    <location>
        <begin position="20"/>
        <end position="37"/>
    </location>
</feature>
<dbReference type="Proteomes" id="UP001055105">
    <property type="component" value="Unassembled WGS sequence"/>
</dbReference>
<dbReference type="RefSeq" id="WP_244076869.1">
    <property type="nucleotide sequence ID" value="NZ_AP025581.1"/>
</dbReference>
<sequence>MKIFEHLTQLDNAVGFYRKGIIAILIVCAILMTAMYIHTETRILQATSSAYILNQDGDVAIATRIRAAEFRKIEAEAHVRLFIMLFFDIDKYTYEQRISSTYALGNSSIYALKQRFDKDNWFTNMRQYNISQSVQITDLKCVAENPLAVDAIFTVTITSEVHSKPQIYEVSITFYLEETKERTRENPHALAITKIDFKNFNLKQ</sequence>
<evidence type="ECO:0000313" key="2">
    <source>
        <dbReference type="EMBL" id="GKI19870.1"/>
    </source>
</evidence>
<proteinExistence type="predicted"/>
<protein>
    <submittedName>
        <fullName evidence="2">Uncharacterized protein</fullName>
    </submittedName>
</protein>
<name>A0AA37P0P8_9BACT</name>
<comment type="caution">
    <text evidence="2">The sequence shown here is derived from an EMBL/GenBank/DDBJ whole genome shotgun (WGS) entry which is preliminary data.</text>
</comment>